<keyword evidence="3" id="KW-1185">Reference proteome</keyword>
<evidence type="ECO:0000313" key="3">
    <source>
        <dbReference type="Proteomes" id="UP000465266"/>
    </source>
</evidence>
<accession>A0ABQ1A7Z1</accession>
<comment type="caution">
    <text evidence="2">The sequence shown here is derived from an EMBL/GenBank/DDBJ whole genome shotgun (WGS) entry which is preliminary data.</text>
</comment>
<evidence type="ECO:0000256" key="1">
    <source>
        <dbReference type="SAM" id="Phobius"/>
    </source>
</evidence>
<keyword evidence="1" id="KW-1133">Transmembrane helix</keyword>
<name>A0ABQ1A7Z1_9EURO</name>
<protein>
    <submittedName>
        <fullName evidence="2">Uncharacterized protein</fullName>
    </submittedName>
</protein>
<feature type="transmembrane region" description="Helical" evidence="1">
    <location>
        <begin position="9"/>
        <end position="30"/>
    </location>
</feature>
<organism evidence="2 3">
    <name type="scientific">Aspergillus udagawae</name>
    <dbReference type="NCBI Taxonomy" id="91492"/>
    <lineage>
        <taxon>Eukaryota</taxon>
        <taxon>Fungi</taxon>
        <taxon>Dikarya</taxon>
        <taxon>Ascomycota</taxon>
        <taxon>Pezizomycotina</taxon>
        <taxon>Eurotiomycetes</taxon>
        <taxon>Eurotiomycetidae</taxon>
        <taxon>Eurotiales</taxon>
        <taxon>Aspergillaceae</taxon>
        <taxon>Aspergillus</taxon>
        <taxon>Aspergillus subgen. Fumigati</taxon>
    </lineage>
</organism>
<gene>
    <name evidence="2" type="ORF">IFM53868_01668</name>
</gene>
<evidence type="ECO:0000313" key="2">
    <source>
        <dbReference type="EMBL" id="GFF75778.1"/>
    </source>
</evidence>
<dbReference type="EMBL" id="BLKG01000010">
    <property type="protein sequence ID" value="GFF75778.1"/>
    <property type="molecule type" value="Genomic_DNA"/>
</dbReference>
<keyword evidence="1" id="KW-0812">Transmembrane</keyword>
<reference evidence="2 3" key="1">
    <citation type="submission" date="2020-01" db="EMBL/GenBank/DDBJ databases">
        <title>Draft genome sequence of Aspergillus udagawae IFM 53868.</title>
        <authorList>
            <person name="Takahashi H."/>
            <person name="Yaguchi T."/>
        </authorList>
    </citation>
    <scope>NUCLEOTIDE SEQUENCE [LARGE SCALE GENOMIC DNA]</scope>
    <source>
        <strain evidence="2 3">IFM 53868</strain>
    </source>
</reference>
<keyword evidence="1" id="KW-0472">Membrane</keyword>
<dbReference type="Proteomes" id="UP000465266">
    <property type="component" value="Unassembled WGS sequence"/>
</dbReference>
<sequence>MAELSKEAIILIVIVGCVVSVLIGYSIHYISSGGFRDDQTEKDMTYEQKEYMRSLRLKNMEILAEQARVKHSRDHC</sequence>
<proteinExistence type="predicted"/>